<evidence type="ECO:0000256" key="2">
    <source>
        <dbReference type="ARBA" id="ARBA00022448"/>
    </source>
</evidence>
<dbReference type="SUPFAM" id="SSF161098">
    <property type="entry name" value="MetI-like"/>
    <property type="match status" value="1"/>
</dbReference>
<feature type="transmembrane region" description="Helical" evidence="6">
    <location>
        <begin position="116"/>
        <end position="139"/>
    </location>
</feature>
<evidence type="ECO:0000259" key="7">
    <source>
        <dbReference type="PROSITE" id="PS50928"/>
    </source>
</evidence>
<keyword evidence="9" id="KW-1185">Reference proteome</keyword>
<reference evidence="8 9" key="1">
    <citation type="submission" date="2016-04" db="EMBL/GenBank/DDBJ databases">
        <title>Complete genome sequence of Fictibacillus phosphorivorans G25-29, a strain toxic to nematodes.</title>
        <authorList>
            <person name="Zheng Z."/>
        </authorList>
    </citation>
    <scope>NUCLEOTIDE SEQUENCE [LARGE SCALE GENOMIC DNA]</scope>
    <source>
        <strain evidence="8 9">G25-29</strain>
    </source>
</reference>
<dbReference type="GO" id="GO:0055085">
    <property type="term" value="P:transmembrane transport"/>
    <property type="evidence" value="ECO:0007669"/>
    <property type="project" value="InterPro"/>
</dbReference>
<evidence type="ECO:0000313" key="8">
    <source>
        <dbReference type="EMBL" id="ANC77358.1"/>
    </source>
</evidence>
<protein>
    <recommendedName>
        <fullName evidence="7">ABC transmembrane type-1 domain-containing protein</fullName>
    </recommendedName>
</protein>
<keyword evidence="2 6" id="KW-0813">Transport</keyword>
<dbReference type="KEGG" id="fpn:ABE65_011310"/>
<evidence type="ECO:0000313" key="9">
    <source>
        <dbReference type="Proteomes" id="UP000076623"/>
    </source>
</evidence>
<name>A0A160IM17_9BACL</name>
<feature type="transmembrane region" description="Helical" evidence="6">
    <location>
        <begin position="210"/>
        <end position="235"/>
    </location>
</feature>
<organism evidence="8 9">
    <name type="scientific">Fictibacillus phosphorivorans</name>
    <dbReference type="NCBI Taxonomy" id="1221500"/>
    <lineage>
        <taxon>Bacteria</taxon>
        <taxon>Bacillati</taxon>
        <taxon>Bacillota</taxon>
        <taxon>Bacilli</taxon>
        <taxon>Bacillales</taxon>
        <taxon>Fictibacillaceae</taxon>
        <taxon>Fictibacillus</taxon>
    </lineage>
</organism>
<dbReference type="STRING" id="1221500.ABE65_011310"/>
<dbReference type="InterPro" id="IPR035906">
    <property type="entry name" value="MetI-like_sf"/>
</dbReference>
<dbReference type="RefSeq" id="WP_066394860.1">
    <property type="nucleotide sequence ID" value="NZ_CP015378.1"/>
</dbReference>
<dbReference type="PROSITE" id="PS50928">
    <property type="entry name" value="ABC_TM1"/>
    <property type="match status" value="1"/>
</dbReference>
<evidence type="ECO:0000256" key="1">
    <source>
        <dbReference type="ARBA" id="ARBA00004141"/>
    </source>
</evidence>
<feature type="transmembrane region" description="Helical" evidence="6">
    <location>
        <begin position="276"/>
        <end position="299"/>
    </location>
</feature>
<dbReference type="PANTHER" id="PTHR43839">
    <property type="entry name" value="OPPC IN A BINDING PROTEIN-DEPENDENT TRANSPORT SYSTEM"/>
    <property type="match status" value="1"/>
</dbReference>
<accession>A0A160IM17</accession>
<evidence type="ECO:0000256" key="5">
    <source>
        <dbReference type="ARBA" id="ARBA00023136"/>
    </source>
</evidence>
<proteinExistence type="inferred from homology"/>
<dbReference type="AlphaFoldDB" id="A0A160IM17"/>
<evidence type="ECO:0000256" key="3">
    <source>
        <dbReference type="ARBA" id="ARBA00022692"/>
    </source>
</evidence>
<feature type="transmembrane region" description="Helical" evidence="6">
    <location>
        <begin position="81"/>
        <end position="104"/>
    </location>
</feature>
<gene>
    <name evidence="8" type="ORF">ABE65_011310</name>
</gene>
<keyword evidence="5 6" id="KW-0472">Membrane</keyword>
<feature type="transmembrane region" description="Helical" evidence="6">
    <location>
        <begin position="151"/>
        <end position="171"/>
    </location>
</feature>
<dbReference type="InterPro" id="IPR000515">
    <property type="entry name" value="MetI-like"/>
</dbReference>
<dbReference type="PANTHER" id="PTHR43839:SF3">
    <property type="entry name" value="OLIGOPEPTIDE ABC TRANSPORTER, PERMEASE PROTEIN"/>
    <property type="match status" value="1"/>
</dbReference>
<comment type="similarity">
    <text evidence="6">Belongs to the binding-protein-dependent transport system permease family.</text>
</comment>
<keyword evidence="4 6" id="KW-1133">Transmembrane helix</keyword>
<feature type="transmembrane region" description="Helical" evidence="6">
    <location>
        <begin position="12"/>
        <end position="32"/>
    </location>
</feature>
<dbReference type="Proteomes" id="UP000076623">
    <property type="component" value="Chromosome"/>
</dbReference>
<dbReference type="Gene3D" id="1.10.3720.10">
    <property type="entry name" value="MetI-like"/>
    <property type="match status" value="1"/>
</dbReference>
<keyword evidence="3 6" id="KW-0812">Transmembrane</keyword>
<evidence type="ECO:0000256" key="4">
    <source>
        <dbReference type="ARBA" id="ARBA00022989"/>
    </source>
</evidence>
<sequence length="309" mass="34434">MIKQLLKQPQFLLGFFIIISLLIVSLGLNSIYEGPKEVKFLYKNDGSISKVAPFSPTDIPPFGTDRDGRDLFYMILDGAKYTLLIALGVAFLRLVSAVLISFLYKGQLKNNTFFNDLVQSTLYVPATIFAYMLMIPLFIKSTTDPISFGKMIVIQCIILTLIGIPSLVVTFSGDIKNIMNKDYIISTMSLGAKKKYIYRKHVLPEIKPKLFLLFAQQAVQILILLAHLGVLAVFVGGSQAEIRGDILNLTTENVPIAGEWSGIIGHSFQEVLTAPWIILIPLGFFFVSIFSINMMISGLQNIISKNKRK</sequence>
<comment type="subcellular location">
    <subcellularLocation>
        <location evidence="6">Cell membrane</location>
        <topology evidence="6">Multi-pass membrane protein</topology>
    </subcellularLocation>
    <subcellularLocation>
        <location evidence="1">Membrane</location>
        <topology evidence="1">Multi-pass membrane protein</topology>
    </subcellularLocation>
</comment>
<dbReference type="GO" id="GO:0005886">
    <property type="term" value="C:plasma membrane"/>
    <property type="evidence" value="ECO:0007669"/>
    <property type="project" value="UniProtKB-SubCell"/>
</dbReference>
<dbReference type="EMBL" id="CP015378">
    <property type="protein sequence ID" value="ANC77358.1"/>
    <property type="molecule type" value="Genomic_DNA"/>
</dbReference>
<feature type="domain" description="ABC transmembrane type-1" evidence="7">
    <location>
        <begin position="79"/>
        <end position="290"/>
    </location>
</feature>
<dbReference type="Pfam" id="PF00528">
    <property type="entry name" value="BPD_transp_1"/>
    <property type="match status" value="1"/>
</dbReference>
<evidence type="ECO:0000256" key="6">
    <source>
        <dbReference type="RuleBase" id="RU363032"/>
    </source>
</evidence>